<reference evidence="1 2" key="1">
    <citation type="submission" date="2023-11" db="EMBL/GenBank/DDBJ databases">
        <title>Lentzea sokolovensis, sp. nov., Lentzea kristufkii, sp. nov., and Lentzea miocenensis, sp. nov., rare actinobacteria from Sokolov Coal Basin, Miocene lacustrine sediment, Czech Republic.</title>
        <authorList>
            <person name="Lara A."/>
            <person name="Kotroba L."/>
            <person name="Nouioui I."/>
            <person name="Neumann-Schaal M."/>
            <person name="Mast Y."/>
            <person name="Chronakova A."/>
        </authorList>
    </citation>
    <scope>NUCLEOTIDE SEQUENCE [LARGE SCALE GENOMIC DNA]</scope>
    <source>
        <strain evidence="1 2">BCCO 10_0856</strain>
    </source>
</reference>
<dbReference type="RefSeq" id="WP_319967695.1">
    <property type="nucleotide sequence ID" value="NZ_JAXAVW010000016.1"/>
</dbReference>
<dbReference type="Proteomes" id="UP001285521">
    <property type="component" value="Unassembled WGS sequence"/>
</dbReference>
<gene>
    <name evidence="1" type="ORF">SK803_20795</name>
</gene>
<evidence type="ECO:0000313" key="1">
    <source>
        <dbReference type="EMBL" id="MDX8032660.1"/>
    </source>
</evidence>
<keyword evidence="2" id="KW-1185">Reference proteome</keyword>
<protein>
    <submittedName>
        <fullName evidence="1">DUF4265 domain-containing protein</fullName>
    </submittedName>
</protein>
<sequence>MEIGVWFPVTAGPIYIGHKSPARQSERNITCLVDLEPFGQPAFFEQLVVVPGEAGVFVVQCIPFVAFGFSLGDEVAVNPEVMVERVVRRKGNRTLRVLLAPSVDDAMAETFRTEVERRASGLGLLFEWNSWGNVAIDVPVGTSNEQIASVIEFIAGYVDRGLAFWEWSEAIPFEPPVNGWPGAPLV</sequence>
<dbReference type="Pfam" id="PF14085">
    <property type="entry name" value="DUF4265"/>
    <property type="match status" value="1"/>
</dbReference>
<dbReference type="EMBL" id="JAXAVW010000016">
    <property type="protein sequence ID" value="MDX8032660.1"/>
    <property type="molecule type" value="Genomic_DNA"/>
</dbReference>
<name>A0ABU4T3B7_9PSEU</name>
<organism evidence="1 2">
    <name type="scientific">Lentzea miocenica</name>
    <dbReference type="NCBI Taxonomy" id="3095431"/>
    <lineage>
        <taxon>Bacteria</taxon>
        <taxon>Bacillati</taxon>
        <taxon>Actinomycetota</taxon>
        <taxon>Actinomycetes</taxon>
        <taxon>Pseudonocardiales</taxon>
        <taxon>Pseudonocardiaceae</taxon>
        <taxon>Lentzea</taxon>
    </lineage>
</organism>
<proteinExistence type="predicted"/>
<comment type="caution">
    <text evidence="1">The sequence shown here is derived from an EMBL/GenBank/DDBJ whole genome shotgun (WGS) entry which is preliminary data.</text>
</comment>
<accession>A0ABU4T3B7</accession>
<dbReference type="InterPro" id="IPR025361">
    <property type="entry name" value="DUF4265"/>
</dbReference>
<evidence type="ECO:0000313" key="2">
    <source>
        <dbReference type="Proteomes" id="UP001285521"/>
    </source>
</evidence>